<organism evidence="2 3">
    <name type="scientific">Lysobacter antibioticus</name>
    <dbReference type="NCBI Taxonomy" id="84531"/>
    <lineage>
        <taxon>Bacteria</taxon>
        <taxon>Pseudomonadati</taxon>
        <taxon>Pseudomonadota</taxon>
        <taxon>Gammaproteobacteria</taxon>
        <taxon>Lysobacterales</taxon>
        <taxon>Lysobacteraceae</taxon>
        <taxon>Lysobacter</taxon>
    </lineage>
</organism>
<dbReference type="Proteomes" id="UP000060787">
    <property type="component" value="Chromosome"/>
</dbReference>
<proteinExistence type="predicted"/>
<dbReference type="KEGG" id="lab:LA76x_4600"/>
<feature type="compositionally biased region" description="Gly residues" evidence="1">
    <location>
        <begin position="75"/>
        <end position="84"/>
    </location>
</feature>
<keyword evidence="3" id="KW-1185">Reference proteome</keyword>
<accession>A0A0S2FGP1</accession>
<dbReference type="STRING" id="84531.LA76x_4600"/>
<sequence length="84" mass="9261">MRERRRKAGQPVGRRHRMSVVGWAPERAAAAAATGPIRALRALDHRNLHPSRLRSAVADTHMRRRTGAQSLSLRGAGGFRTGWG</sequence>
<feature type="region of interest" description="Disordered" evidence="1">
    <location>
        <begin position="62"/>
        <end position="84"/>
    </location>
</feature>
<dbReference type="AlphaFoldDB" id="A0A0S2FGP1"/>
<gene>
    <name evidence="2" type="ORF">LA76x_4600</name>
</gene>
<dbReference type="PATRIC" id="fig|84531.7.peg.3931"/>
<dbReference type="KEGG" id="laq:GLA29479_4013"/>
<evidence type="ECO:0000313" key="2">
    <source>
        <dbReference type="EMBL" id="ALN82708.1"/>
    </source>
</evidence>
<evidence type="ECO:0000256" key="1">
    <source>
        <dbReference type="SAM" id="MobiDB-lite"/>
    </source>
</evidence>
<evidence type="ECO:0000313" key="3">
    <source>
        <dbReference type="Proteomes" id="UP000060787"/>
    </source>
</evidence>
<reference evidence="2 3" key="1">
    <citation type="journal article" date="2015" name="BMC Genomics">
        <title>Comparative genomics and metabolic profiling of the genus Lysobacter.</title>
        <authorList>
            <person name="de Bruijn I."/>
            <person name="Cheng X."/>
            <person name="de Jager V."/>
            <person name="Exposito R.G."/>
            <person name="Watrous J."/>
            <person name="Patel N."/>
            <person name="Postma J."/>
            <person name="Dorrestein P.C."/>
            <person name="Kobayashi D."/>
            <person name="Raaijmakers J.M."/>
        </authorList>
    </citation>
    <scope>NUCLEOTIDE SEQUENCE [LARGE SCALE GENOMIC DNA]</scope>
    <source>
        <strain evidence="2 3">76</strain>
    </source>
</reference>
<name>A0A0S2FGP1_LYSAN</name>
<dbReference type="EMBL" id="CP011129">
    <property type="protein sequence ID" value="ALN82708.1"/>
    <property type="molecule type" value="Genomic_DNA"/>
</dbReference>
<protein>
    <submittedName>
        <fullName evidence="2">Uncharacterized protein</fullName>
    </submittedName>
</protein>